<dbReference type="AlphaFoldDB" id="A0A173LR63"/>
<dbReference type="Proteomes" id="UP000186104">
    <property type="component" value="Chromosome"/>
</dbReference>
<gene>
    <name evidence="1" type="ORF">BJL86_3238</name>
</gene>
<accession>A0A173LR63</accession>
<organism evidence="1 2">
    <name type="scientific">Dietzia timorensis</name>
    <dbReference type="NCBI Taxonomy" id="499555"/>
    <lineage>
        <taxon>Bacteria</taxon>
        <taxon>Bacillati</taxon>
        <taxon>Actinomycetota</taxon>
        <taxon>Actinomycetes</taxon>
        <taxon>Mycobacteriales</taxon>
        <taxon>Dietziaceae</taxon>
        <taxon>Dietzia</taxon>
    </lineage>
</organism>
<reference evidence="1 2" key="1">
    <citation type="submission" date="2016-06" db="EMBL/GenBank/DDBJ databases">
        <title>Complete genome sequence of a saline-alkali tolerant type strain Dietzia timorensis ID05-A0528T.</title>
        <authorList>
            <person name="Wu X."/>
        </authorList>
    </citation>
    <scope>NUCLEOTIDE SEQUENCE [LARGE SCALE GENOMIC DNA]</scope>
    <source>
        <strain evidence="1 2">ID05-A0528</strain>
    </source>
</reference>
<evidence type="ECO:0000313" key="2">
    <source>
        <dbReference type="Proteomes" id="UP000186104"/>
    </source>
</evidence>
<dbReference type="STRING" id="499555.BJL86_3238"/>
<sequence>MANLVWFPFIPRPSMRMKETVGIAEDLKIDPTKARIRLTTHALNGLAEEIHIVEKRKPGEAFQVGKSFDPRSIGEQHAIPGKKLNVSDRCETGGKAGQDCGVRAVDGAAHSIRLPSI</sequence>
<evidence type="ECO:0000313" key="1">
    <source>
        <dbReference type="EMBL" id="ANI93997.1"/>
    </source>
</evidence>
<name>A0A173LR63_9ACTN</name>
<protein>
    <submittedName>
        <fullName evidence="1">Uncharacterized protein</fullName>
    </submittedName>
</protein>
<keyword evidence="2" id="KW-1185">Reference proteome</keyword>
<dbReference type="EMBL" id="CP015961">
    <property type="protein sequence ID" value="ANI93997.1"/>
    <property type="molecule type" value="Genomic_DNA"/>
</dbReference>
<dbReference type="KEGG" id="dtm:BJL86_3238"/>
<proteinExistence type="predicted"/>